<gene>
    <name evidence="5" type="ORF">ABIE13_002037</name>
</gene>
<feature type="transmembrane region" description="Helical" evidence="1">
    <location>
        <begin position="398"/>
        <end position="416"/>
    </location>
</feature>
<dbReference type="InterPro" id="IPR015919">
    <property type="entry name" value="Cadherin-like_sf"/>
</dbReference>
<dbReference type="PROSITE" id="PS51257">
    <property type="entry name" value="PROKAR_LIPOPROTEIN"/>
    <property type="match status" value="1"/>
</dbReference>
<dbReference type="InterPro" id="IPR002909">
    <property type="entry name" value="IPT_dom"/>
</dbReference>
<comment type="caution">
    <text evidence="5">The sequence shown here is derived from an EMBL/GenBank/DDBJ whole genome shotgun (WGS) entry which is preliminary data.</text>
</comment>
<dbReference type="SUPFAM" id="SSF81296">
    <property type="entry name" value="E set domains"/>
    <property type="match status" value="1"/>
</dbReference>
<feature type="signal peptide" evidence="2">
    <location>
        <begin position="1"/>
        <end position="29"/>
    </location>
</feature>
<organism evidence="5 6">
    <name type="scientific">Ottowia thiooxydans</name>
    <dbReference type="NCBI Taxonomy" id="219182"/>
    <lineage>
        <taxon>Bacteria</taxon>
        <taxon>Pseudomonadati</taxon>
        <taxon>Pseudomonadota</taxon>
        <taxon>Betaproteobacteria</taxon>
        <taxon>Burkholderiales</taxon>
        <taxon>Comamonadaceae</taxon>
        <taxon>Ottowia</taxon>
    </lineage>
</organism>
<dbReference type="InterPro" id="IPR013783">
    <property type="entry name" value="Ig-like_fold"/>
</dbReference>
<dbReference type="Pfam" id="PF18203">
    <property type="entry name" value="IPTL-CTERM"/>
    <property type="match status" value="1"/>
</dbReference>
<feature type="chain" id="PRO_5047497857" description="IPT/TIG domain-containing protein" evidence="2">
    <location>
        <begin position="30"/>
        <end position="424"/>
    </location>
</feature>
<name>A0ABV2Q7B0_9BURK</name>
<keyword evidence="1" id="KW-0812">Transmembrane</keyword>
<dbReference type="RefSeq" id="WP_354442991.1">
    <property type="nucleotide sequence ID" value="NZ_JBEPSH010000004.1"/>
</dbReference>
<reference evidence="5 6" key="1">
    <citation type="submission" date="2024-06" db="EMBL/GenBank/DDBJ databases">
        <title>Sorghum-associated microbial communities from plants grown in Nebraska, USA.</title>
        <authorList>
            <person name="Schachtman D."/>
        </authorList>
    </citation>
    <scope>NUCLEOTIDE SEQUENCE [LARGE SCALE GENOMIC DNA]</scope>
    <source>
        <strain evidence="5 6">2709</strain>
    </source>
</reference>
<evidence type="ECO:0000313" key="5">
    <source>
        <dbReference type="EMBL" id="MET4576926.1"/>
    </source>
</evidence>
<feature type="domain" description="IPT/TIG" evidence="3">
    <location>
        <begin position="136"/>
        <end position="212"/>
    </location>
</feature>
<proteinExistence type="predicted"/>
<evidence type="ECO:0000256" key="1">
    <source>
        <dbReference type="SAM" id="Phobius"/>
    </source>
</evidence>
<accession>A0ABV2Q7B0</accession>
<protein>
    <recommendedName>
        <fullName evidence="7">IPT/TIG domain-containing protein</fullName>
    </recommendedName>
</protein>
<dbReference type="Proteomes" id="UP001549320">
    <property type="component" value="Unassembled WGS sequence"/>
</dbReference>
<keyword evidence="6" id="KW-1185">Reference proteome</keyword>
<dbReference type="InterPro" id="IPR026442">
    <property type="entry name" value="IPTL_CTERM"/>
</dbReference>
<evidence type="ECO:0000256" key="2">
    <source>
        <dbReference type="SAM" id="SignalP"/>
    </source>
</evidence>
<keyword evidence="1" id="KW-0472">Membrane</keyword>
<dbReference type="Pfam" id="PF01833">
    <property type="entry name" value="TIG"/>
    <property type="match status" value="1"/>
</dbReference>
<evidence type="ECO:0000259" key="4">
    <source>
        <dbReference type="Pfam" id="PF18203"/>
    </source>
</evidence>
<evidence type="ECO:0000313" key="6">
    <source>
        <dbReference type="Proteomes" id="UP001549320"/>
    </source>
</evidence>
<evidence type="ECO:0008006" key="7">
    <source>
        <dbReference type="Google" id="ProtNLM"/>
    </source>
</evidence>
<dbReference type="NCBIfam" id="TIGR04174">
    <property type="entry name" value="IPTL_CTERM"/>
    <property type="match status" value="1"/>
</dbReference>
<dbReference type="Gene3D" id="2.60.40.10">
    <property type="entry name" value="Immunoglobulins"/>
    <property type="match status" value="2"/>
</dbReference>
<dbReference type="SUPFAM" id="SSF49313">
    <property type="entry name" value="Cadherin-like"/>
    <property type="match status" value="1"/>
</dbReference>
<keyword evidence="1" id="KW-1133">Transmembrane helix</keyword>
<evidence type="ECO:0000259" key="3">
    <source>
        <dbReference type="Pfam" id="PF01833"/>
    </source>
</evidence>
<dbReference type="InterPro" id="IPR014756">
    <property type="entry name" value="Ig_E-set"/>
</dbReference>
<sequence>MHLLNTRYRAFVPAVTLMALLGFSTGAAASSCVSINGTQQVISYGPLTGTTTSPLFSGSEFNPGDLVNLSWTLSSVSLAPSLTLNWGDGMSDSLNGSTISHSANSSTLNTLVSITSSAPGPGTYTFSVGCQLALSTVSAVTPGTGVANDVLTINGTGFFGASQVFFGDTPATPTIISSTQMSVTVPAGSGIVPLKLVNAQGVETPAGFNFQYLIPPLILDSAAVPPAAVGEPYIHALSASGGVGPYSYSATGLPSSGLSMNPQGVITGTPSSAGNLDIEVTVTDSQSAVDTRSFSLQINASAPALAFTSVPPANVRVGSAPYIVTTNSDQSARLSLSVDSGSQSVCTIQGQAVNFVGAGSCVIRAMLAAQGSLAEESVQQQVQVEQAATPSLHGVPGLSPWGLAALASALVAVMGLRRQRRHTA</sequence>
<feature type="domain" description="IPTL-CTERM protein sorting" evidence="4">
    <location>
        <begin position="395"/>
        <end position="421"/>
    </location>
</feature>
<dbReference type="EMBL" id="JBEPSH010000004">
    <property type="protein sequence ID" value="MET4576926.1"/>
    <property type="molecule type" value="Genomic_DNA"/>
</dbReference>
<keyword evidence="2" id="KW-0732">Signal</keyword>